<evidence type="ECO:0000313" key="12">
    <source>
        <dbReference type="Proteomes" id="UP000594262"/>
    </source>
</evidence>
<sequence length="537" mass="61507">MKKFKTYGKYKTSKNLKSDDWDEIVGVKADIRPPEVSGISMLRNKENRGPNTDSPTTDETFDQSEHFRDQGDEIDEVFRKVKPIQIHKMAGLFEGLSVSDHSTPIVLCEDTPPSPNSKGDTPLRSTSLKSKADTPLKAPKKNGERLSSTDYNFACRKVVNISLGDNGKKRYEIISINSSCCSETSNLTPQTNVSFKDALAKSFTFDGAEKKILNFCGQNDVIPLQNVVEKSIERKIGEGSYGEVYLKKQNHCLTALKIVPVGHNTTEQMKLDDILSEIAISKKLSCWKQHSHDKKLYPENCVEGFIELKSLSYCKGPFTRHLIDLWEEWEEDKKNDCQNNHPEVYSENQRYVVFENRFGGQDLEKCKITTMKEAMSILKQLVATLASAELSMQFEHRDLHWGNILIEKMEEKNKNLYILVDDEEYVIPSCGLVVTIIDFTLARLLSEDCVVYTDLSEEDVLFEGEGDEQFDVYRQMKSHNHNEWEAFNPFTNVLWIHYITNKLASKLRKNATMKKFAARVLDYKSCHDILLEDVLFR</sequence>
<reference evidence="11" key="1">
    <citation type="submission" date="2021-01" db="UniProtKB">
        <authorList>
            <consortium name="EnsemblMetazoa"/>
        </authorList>
    </citation>
    <scope>IDENTIFICATION</scope>
</reference>
<evidence type="ECO:0000256" key="9">
    <source>
        <dbReference type="SAM" id="MobiDB-lite"/>
    </source>
</evidence>
<keyword evidence="5" id="KW-0418">Kinase</keyword>
<feature type="region of interest" description="Disordered" evidence="9">
    <location>
        <begin position="104"/>
        <end position="144"/>
    </location>
</feature>
<dbReference type="GO" id="GO:0000278">
    <property type="term" value="P:mitotic cell cycle"/>
    <property type="evidence" value="ECO:0007669"/>
    <property type="project" value="TreeGrafter"/>
</dbReference>
<dbReference type="OrthoDB" id="21018at2759"/>
<feature type="domain" description="Protein kinase" evidence="10">
    <location>
        <begin position="230"/>
        <end position="537"/>
    </location>
</feature>
<evidence type="ECO:0000256" key="2">
    <source>
        <dbReference type="ARBA" id="ARBA00022527"/>
    </source>
</evidence>
<dbReference type="RefSeq" id="XP_066913645.1">
    <property type="nucleotide sequence ID" value="XM_067057544.1"/>
</dbReference>
<keyword evidence="12" id="KW-1185">Reference proteome</keyword>
<evidence type="ECO:0000256" key="6">
    <source>
        <dbReference type="ARBA" id="ARBA00022840"/>
    </source>
</evidence>
<dbReference type="PANTHER" id="PTHR24419:SF18">
    <property type="entry name" value="SERINE_THREONINE-PROTEIN KINASE HASPIN"/>
    <property type="match status" value="1"/>
</dbReference>
<keyword evidence="4" id="KW-0547">Nucleotide-binding</keyword>
<dbReference type="PANTHER" id="PTHR24419">
    <property type="entry name" value="INTERLEUKIN-1 RECEPTOR-ASSOCIATED KINASE"/>
    <property type="match status" value="1"/>
</dbReference>
<keyword evidence="3" id="KW-0808">Transferase</keyword>
<dbReference type="GO" id="GO:0005737">
    <property type="term" value="C:cytoplasm"/>
    <property type="evidence" value="ECO:0007669"/>
    <property type="project" value="TreeGrafter"/>
</dbReference>
<dbReference type="EnsemblMetazoa" id="CLYHEMT022191.1">
    <property type="protein sequence ID" value="CLYHEMP022191.1"/>
    <property type="gene ID" value="CLYHEMG022191"/>
</dbReference>
<evidence type="ECO:0000256" key="1">
    <source>
        <dbReference type="ARBA" id="ARBA00012513"/>
    </source>
</evidence>
<dbReference type="GO" id="GO:0035556">
    <property type="term" value="P:intracellular signal transduction"/>
    <property type="evidence" value="ECO:0007669"/>
    <property type="project" value="TreeGrafter"/>
</dbReference>
<name>A0A7M5XEW2_9CNID</name>
<evidence type="ECO:0000256" key="5">
    <source>
        <dbReference type="ARBA" id="ARBA00022777"/>
    </source>
</evidence>
<accession>A0A7M5XEW2</accession>
<comment type="catalytic activity">
    <reaction evidence="7">
        <text>L-threonyl-[protein] + ATP = O-phospho-L-threonyl-[protein] + ADP + H(+)</text>
        <dbReference type="Rhea" id="RHEA:46608"/>
        <dbReference type="Rhea" id="RHEA-COMP:11060"/>
        <dbReference type="Rhea" id="RHEA-COMP:11605"/>
        <dbReference type="ChEBI" id="CHEBI:15378"/>
        <dbReference type="ChEBI" id="CHEBI:30013"/>
        <dbReference type="ChEBI" id="CHEBI:30616"/>
        <dbReference type="ChEBI" id="CHEBI:61977"/>
        <dbReference type="ChEBI" id="CHEBI:456216"/>
        <dbReference type="EC" id="2.7.11.1"/>
    </reaction>
</comment>
<keyword evidence="2" id="KW-0723">Serine/threonine-protein kinase</keyword>
<evidence type="ECO:0000256" key="4">
    <source>
        <dbReference type="ARBA" id="ARBA00022741"/>
    </source>
</evidence>
<evidence type="ECO:0000259" key="10">
    <source>
        <dbReference type="PROSITE" id="PS50011"/>
    </source>
</evidence>
<organism evidence="11 12">
    <name type="scientific">Clytia hemisphaerica</name>
    <dbReference type="NCBI Taxonomy" id="252671"/>
    <lineage>
        <taxon>Eukaryota</taxon>
        <taxon>Metazoa</taxon>
        <taxon>Cnidaria</taxon>
        <taxon>Hydrozoa</taxon>
        <taxon>Hydroidolina</taxon>
        <taxon>Leptothecata</taxon>
        <taxon>Obeliida</taxon>
        <taxon>Clytiidae</taxon>
        <taxon>Clytia</taxon>
    </lineage>
</organism>
<dbReference type="Proteomes" id="UP000594262">
    <property type="component" value="Unplaced"/>
</dbReference>
<dbReference type="InterPro" id="IPR000719">
    <property type="entry name" value="Prot_kinase_dom"/>
</dbReference>
<feature type="compositionally biased region" description="Polar residues" evidence="9">
    <location>
        <begin position="116"/>
        <end position="129"/>
    </location>
</feature>
<protein>
    <recommendedName>
        <fullName evidence="1">non-specific serine/threonine protein kinase</fullName>
        <ecNumber evidence="1">2.7.11.1</ecNumber>
    </recommendedName>
</protein>
<comment type="catalytic activity">
    <reaction evidence="8">
        <text>L-seryl-[protein] + ATP = O-phospho-L-seryl-[protein] + ADP + H(+)</text>
        <dbReference type="Rhea" id="RHEA:17989"/>
        <dbReference type="Rhea" id="RHEA-COMP:9863"/>
        <dbReference type="Rhea" id="RHEA-COMP:11604"/>
        <dbReference type="ChEBI" id="CHEBI:15378"/>
        <dbReference type="ChEBI" id="CHEBI:29999"/>
        <dbReference type="ChEBI" id="CHEBI:30616"/>
        <dbReference type="ChEBI" id="CHEBI:83421"/>
        <dbReference type="ChEBI" id="CHEBI:456216"/>
        <dbReference type="EC" id="2.7.11.1"/>
    </reaction>
</comment>
<keyword evidence="6" id="KW-0067">ATP-binding</keyword>
<dbReference type="Gene3D" id="3.30.200.20">
    <property type="entry name" value="Phosphorylase Kinase, domain 1"/>
    <property type="match status" value="1"/>
</dbReference>
<feature type="region of interest" description="Disordered" evidence="9">
    <location>
        <begin position="36"/>
        <end position="69"/>
    </location>
</feature>
<dbReference type="GO" id="GO:0005634">
    <property type="term" value="C:nucleus"/>
    <property type="evidence" value="ECO:0007669"/>
    <property type="project" value="TreeGrafter"/>
</dbReference>
<evidence type="ECO:0000256" key="8">
    <source>
        <dbReference type="ARBA" id="ARBA00048679"/>
    </source>
</evidence>
<dbReference type="EC" id="2.7.11.1" evidence="1"/>
<dbReference type="Gene3D" id="1.10.510.10">
    <property type="entry name" value="Transferase(Phosphotransferase) domain 1"/>
    <property type="match status" value="1"/>
</dbReference>
<evidence type="ECO:0000313" key="11">
    <source>
        <dbReference type="EnsemblMetazoa" id="CLYHEMP022191.1"/>
    </source>
</evidence>
<dbReference type="GeneID" id="136800923"/>
<evidence type="ECO:0000256" key="7">
    <source>
        <dbReference type="ARBA" id="ARBA00047899"/>
    </source>
</evidence>
<feature type="compositionally biased region" description="Polar residues" evidence="9">
    <location>
        <begin position="49"/>
        <end position="58"/>
    </location>
</feature>
<dbReference type="SMART" id="SM01331">
    <property type="entry name" value="DUF3635"/>
    <property type="match status" value="1"/>
</dbReference>
<dbReference type="AlphaFoldDB" id="A0A7M5XEW2"/>
<evidence type="ECO:0000256" key="3">
    <source>
        <dbReference type="ARBA" id="ARBA00022679"/>
    </source>
</evidence>
<dbReference type="SUPFAM" id="SSF56112">
    <property type="entry name" value="Protein kinase-like (PK-like)"/>
    <property type="match status" value="1"/>
</dbReference>
<proteinExistence type="predicted"/>
<dbReference type="SMART" id="SM00220">
    <property type="entry name" value="S_TKc"/>
    <property type="match status" value="1"/>
</dbReference>
<dbReference type="Pfam" id="PF12330">
    <property type="entry name" value="Haspin_kinase"/>
    <property type="match status" value="1"/>
</dbReference>
<dbReference type="PROSITE" id="PS50011">
    <property type="entry name" value="PROTEIN_KINASE_DOM"/>
    <property type="match status" value="1"/>
</dbReference>
<dbReference type="GO" id="GO:0072354">
    <property type="term" value="F:histone H3T3 kinase activity"/>
    <property type="evidence" value="ECO:0007669"/>
    <property type="project" value="TreeGrafter"/>
</dbReference>
<dbReference type="GO" id="GO:0005524">
    <property type="term" value="F:ATP binding"/>
    <property type="evidence" value="ECO:0007669"/>
    <property type="project" value="UniProtKB-KW"/>
</dbReference>
<dbReference type="InterPro" id="IPR011009">
    <property type="entry name" value="Kinase-like_dom_sf"/>
</dbReference>
<dbReference type="InterPro" id="IPR024604">
    <property type="entry name" value="GSG2_C"/>
</dbReference>